<keyword evidence="2" id="KW-1185">Reference proteome</keyword>
<protein>
    <submittedName>
        <fullName evidence="1">Uncharacterized protein</fullName>
    </submittedName>
</protein>
<proteinExistence type="predicted"/>
<sequence length="289" mass="31628">MKGQSYIFNFCGVDVAQGGLLEIVKSLIDEKITDADTKQLVISKFPEIQACLMGMATMTPEVAMQVIDQMIPALNNCGVQLSAAPDDQKSSVDRRCRSARETATKGSRLPVNSDQRVANVRKHNGVVEPGEFESFRGGLFLSRGSSCHTDTMRSRCFSLAFLLLAAVVSPSRGGADDMKEMLKRVVEEKITDPYSKQLFVSKFSEMQDCLLDMASMTPEVAIKVVNQMVPDLNDCGAKLSSEPDDKKPEVYVSCTQDSVAKVKAATGMNEEDAKIFHDGMECLKKSLGF</sequence>
<reference evidence="1" key="1">
    <citation type="journal article" date="2020" name="Cell">
        <title>Large-Scale Comparative Analyses of Tick Genomes Elucidate Their Genetic Diversity and Vector Capacities.</title>
        <authorList>
            <consortium name="Tick Genome and Microbiome Consortium (TIGMIC)"/>
            <person name="Jia N."/>
            <person name="Wang J."/>
            <person name="Shi W."/>
            <person name="Du L."/>
            <person name="Sun Y."/>
            <person name="Zhan W."/>
            <person name="Jiang J.F."/>
            <person name="Wang Q."/>
            <person name="Zhang B."/>
            <person name="Ji P."/>
            <person name="Bell-Sakyi L."/>
            <person name="Cui X.M."/>
            <person name="Yuan T.T."/>
            <person name="Jiang B.G."/>
            <person name="Yang W.F."/>
            <person name="Lam T.T."/>
            <person name="Chang Q.C."/>
            <person name="Ding S.J."/>
            <person name="Wang X.J."/>
            <person name="Zhu J.G."/>
            <person name="Ruan X.D."/>
            <person name="Zhao L."/>
            <person name="Wei J.T."/>
            <person name="Ye R.Z."/>
            <person name="Que T.C."/>
            <person name="Du C.H."/>
            <person name="Zhou Y.H."/>
            <person name="Cheng J.X."/>
            <person name="Dai P.F."/>
            <person name="Guo W.B."/>
            <person name="Han X.H."/>
            <person name="Huang E.J."/>
            <person name="Li L.F."/>
            <person name="Wei W."/>
            <person name="Gao Y.C."/>
            <person name="Liu J.Z."/>
            <person name="Shao H.Z."/>
            <person name="Wang X."/>
            <person name="Wang C.C."/>
            <person name="Yang T.C."/>
            <person name="Huo Q.B."/>
            <person name="Li W."/>
            <person name="Chen H.Y."/>
            <person name="Chen S.E."/>
            <person name="Zhou L.G."/>
            <person name="Ni X.B."/>
            <person name="Tian J.H."/>
            <person name="Sheng Y."/>
            <person name="Liu T."/>
            <person name="Pan Y.S."/>
            <person name="Xia L.Y."/>
            <person name="Li J."/>
            <person name="Zhao F."/>
            <person name="Cao W.C."/>
        </authorList>
    </citation>
    <scope>NUCLEOTIDE SEQUENCE</scope>
    <source>
        <strain evidence="1">Rmic-2018</strain>
    </source>
</reference>
<evidence type="ECO:0000313" key="1">
    <source>
        <dbReference type="EMBL" id="KAH8029827.1"/>
    </source>
</evidence>
<dbReference type="Proteomes" id="UP000821866">
    <property type="component" value="Chromosome 3"/>
</dbReference>
<reference evidence="1" key="2">
    <citation type="submission" date="2021-09" db="EMBL/GenBank/DDBJ databases">
        <authorList>
            <person name="Jia N."/>
            <person name="Wang J."/>
            <person name="Shi W."/>
            <person name="Du L."/>
            <person name="Sun Y."/>
            <person name="Zhan W."/>
            <person name="Jiang J."/>
            <person name="Wang Q."/>
            <person name="Zhang B."/>
            <person name="Ji P."/>
            <person name="Sakyi L.B."/>
            <person name="Cui X."/>
            <person name="Yuan T."/>
            <person name="Jiang B."/>
            <person name="Yang W."/>
            <person name="Lam T.T.-Y."/>
            <person name="Chang Q."/>
            <person name="Ding S."/>
            <person name="Wang X."/>
            <person name="Zhu J."/>
            <person name="Ruan X."/>
            <person name="Zhao L."/>
            <person name="Wei J."/>
            <person name="Que T."/>
            <person name="Du C."/>
            <person name="Cheng J."/>
            <person name="Dai P."/>
            <person name="Han X."/>
            <person name="Huang E."/>
            <person name="Gao Y."/>
            <person name="Liu J."/>
            <person name="Shao H."/>
            <person name="Ye R."/>
            <person name="Li L."/>
            <person name="Wei W."/>
            <person name="Wang X."/>
            <person name="Wang C."/>
            <person name="Huo Q."/>
            <person name="Li W."/>
            <person name="Guo W."/>
            <person name="Chen H."/>
            <person name="Chen S."/>
            <person name="Zhou L."/>
            <person name="Zhou L."/>
            <person name="Ni X."/>
            <person name="Tian J."/>
            <person name="Zhou Y."/>
            <person name="Sheng Y."/>
            <person name="Liu T."/>
            <person name="Pan Y."/>
            <person name="Xia L."/>
            <person name="Li J."/>
            <person name="Zhao F."/>
            <person name="Cao W."/>
        </authorList>
    </citation>
    <scope>NUCLEOTIDE SEQUENCE</scope>
    <source>
        <strain evidence="1">Rmic-2018</strain>
        <tissue evidence="1">Larvae</tissue>
    </source>
</reference>
<organism evidence="1 2">
    <name type="scientific">Rhipicephalus microplus</name>
    <name type="common">Cattle tick</name>
    <name type="synonym">Boophilus microplus</name>
    <dbReference type="NCBI Taxonomy" id="6941"/>
    <lineage>
        <taxon>Eukaryota</taxon>
        <taxon>Metazoa</taxon>
        <taxon>Ecdysozoa</taxon>
        <taxon>Arthropoda</taxon>
        <taxon>Chelicerata</taxon>
        <taxon>Arachnida</taxon>
        <taxon>Acari</taxon>
        <taxon>Parasitiformes</taxon>
        <taxon>Ixodida</taxon>
        <taxon>Ixodoidea</taxon>
        <taxon>Ixodidae</taxon>
        <taxon>Rhipicephalinae</taxon>
        <taxon>Rhipicephalus</taxon>
        <taxon>Boophilus</taxon>
    </lineage>
</organism>
<accession>A0A9J6E5E9</accession>
<gene>
    <name evidence="1" type="ORF">HPB51_004862</name>
</gene>
<dbReference type="AlphaFoldDB" id="A0A9J6E5E9"/>
<dbReference type="VEuPathDB" id="VectorBase:LOC119164975"/>
<name>A0A9J6E5E9_RHIMP</name>
<evidence type="ECO:0000313" key="2">
    <source>
        <dbReference type="Proteomes" id="UP000821866"/>
    </source>
</evidence>
<comment type="caution">
    <text evidence="1">The sequence shown here is derived from an EMBL/GenBank/DDBJ whole genome shotgun (WGS) entry which is preliminary data.</text>
</comment>
<dbReference type="EMBL" id="JABSTU010000005">
    <property type="protein sequence ID" value="KAH8029827.1"/>
    <property type="molecule type" value="Genomic_DNA"/>
</dbReference>